<proteinExistence type="predicted"/>
<evidence type="ECO:0000313" key="3">
    <source>
        <dbReference type="Proteomes" id="UP000245396"/>
    </source>
</evidence>
<keyword evidence="2" id="KW-0808">Transferase</keyword>
<protein>
    <submittedName>
        <fullName evidence="2">Glycosyl transferase family 25</fullName>
    </submittedName>
</protein>
<evidence type="ECO:0000313" key="2">
    <source>
        <dbReference type="EMBL" id="PWJ81600.1"/>
    </source>
</evidence>
<dbReference type="OrthoDB" id="259382at2"/>
<dbReference type="CDD" id="cd06532">
    <property type="entry name" value="Glyco_transf_25"/>
    <property type="match status" value="1"/>
</dbReference>
<comment type="caution">
    <text evidence="2">The sequence shown here is derived from an EMBL/GenBank/DDBJ whole genome shotgun (WGS) entry which is preliminary data.</text>
</comment>
<dbReference type="InterPro" id="IPR002654">
    <property type="entry name" value="Glyco_trans_25"/>
</dbReference>
<keyword evidence="3" id="KW-1185">Reference proteome</keyword>
<organism evidence="2 3">
    <name type="scientific">Pseudaminobacter salicylatoxidans</name>
    <dbReference type="NCBI Taxonomy" id="93369"/>
    <lineage>
        <taxon>Bacteria</taxon>
        <taxon>Pseudomonadati</taxon>
        <taxon>Pseudomonadota</taxon>
        <taxon>Alphaproteobacteria</taxon>
        <taxon>Hyphomicrobiales</taxon>
        <taxon>Phyllobacteriaceae</taxon>
        <taxon>Pseudaminobacter</taxon>
    </lineage>
</organism>
<evidence type="ECO:0000259" key="1">
    <source>
        <dbReference type="Pfam" id="PF01755"/>
    </source>
</evidence>
<dbReference type="RefSeq" id="WP_109613566.1">
    <property type="nucleotide sequence ID" value="NZ_QGGG01000010.1"/>
</dbReference>
<dbReference type="AlphaFoldDB" id="A0A316C0R7"/>
<name>A0A316C0R7_PSESE</name>
<accession>A0A316C0R7</accession>
<dbReference type="EMBL" id="QGGG01000010">
    <property type="protein sequence ID" value="PWJ81600.1"/>
    <property type="molecule type" value="Genomic_DNA"/>
</dbReference>
<sequence>MLPILVINLERSRERWEKIAESGKRAGLAIERVPAVEGASIPPEARPDFDPVMFRRNHGAVVLDGEYGCYRSHLSALQSIVDNGYELAVIAEDDIQLAGDLDKRVEAIFEACPQMQLLKLVNHRIKGFISYGKSALGDEFGRCIHGPQGSGACYAVTQEGARQLLRALATMVLPFDVALERGWATGVKTFTVRLPLVAFEDTSRADTTIATRKDYSGAKLPTLMRVSVLFFRAREYVSRSVYAMSGK</sequence>
<dbReference type="Pfam" id="PF01755">
    <property type="entry name" value="Glyco_transf_25"/>
    <property type="match status" value="1"/>
</dbReference>
<dbReference type="Proteomes" id="UP000245396">
    <property type="component" value="Unassembled WGS sequence"/>
</dbReference>
<reference evidence="2 3" key="1">
    <citation type="submission" date="2018-05" db="EMBL/GenBank/DDBJ databases">
        <title>Genomic Encyclopedia of Type Strains, Phase IV (KMG-IV): sequencing the most valuable type-strain genomes for metagenomic binning, comparative biology and taxonomic classification.</title>
        <authorList>
            <person name="Goeker M."/>
        </authorList>
    </citation>
    <scope>NUCLEOTIDE SEQUENCE [LARGE SCALE GENOMIC DNA]</scope>
    <source>
        <strain evidence="2 3">DSM 6986</strain>
    </source>
</reference>
<gene>
    <name evidence="2" type="ORF">C7441_110134</name>
</gene>
<feature type="domain" description="Glycosyl transferase family 25" evidence="1">
    <location>
        <begin position="1"/>
        <end position="177"/>
    </location>
</feature>
<dbReference type="STRING" id="1192868.GCA_000304395_03455"/>
<dbReference type="GO" id="GO:0016740">
    <property type="term" value="F:transferase activity"/>
    <property type="evidence" value="ECO:0007669"/>
    <property type="project" value="UniProtKB-KW"/>
</dbReference>